<dbReference type="Proteomes" id="UP000799439">
    <property type="component" value="Unassembled WGS sequence"/>
</dbReference>
<dbReference type="PANTHER" id="PTHR11567:SF195">
    <property type="entry name" value="ACID PHOSPHATASE, PUTATIVE (AFU_ORTHOLOGUE AFUA_3G14570)-RELATED"/>
    <property type="match status" value="1"/>
</dbReference>
<dbReference type="Gene3D" id="3.40.50.1240">
    <property type="entry name" value="Phosphoglycerate mutase-like"/>
    <property type="match status" value="1"/>
</dbReference>
<accession>A0A9P4MGJ7</accession>
<reference evidence="2" key="1">
    <citation type="journal article" date="2020" name="Stud. Mycol.">
        <title>101 Dothideomycetes genomes: a test case for predicting lifestyles and emergence of pathogens.</title>
        <authorList>
            <person name="Haridas S."/>
            <person name="Albert R."/>
            <person name="Binder M."/>
            <person name="Bloem J."/>
            <person name="Labutti K."/>
            <person name="Salamov A."/>
            <person name="Andreopoulos B."/>
            <person name="Baker S."/>
            <person name="Barry K."/>
            <person name="Bills G."/>
            <person name="Bluhm B."/>
            <person name="Cannon C."/>
            <person name="Castanera R."/>
            <person name="Culley D."/>
            <person name="Daum C."/>
            <person name="Ezra D."/>
            <person name="Gonzalez J."/>
            <person name="Henrissat B."/>
            <person name="Kuo A."/>
            <person name="Liang C."/>
            <person name="Lipzen A."/>
            <person name="Lutzoni F."/>
            <person name="Magnuson J."/>
            <person name="Mondo S."/>
            <person name="Nolan M."/>
            <person name="Ohm R."/>
            <person name="Pangilinan J."/>
            <person name="Park H.-J."/>
            <person name="Ramirez L."/>
            <person name="Alfaro M."/>
            <person name="Sun H."/>
            <person name="Tritt A."/>
            <person name="Yoshinaga Y."/>
            <person name="Zwiers L.-H."/>
            <person name="Turgeon B."/>
            <person name="Goodwin S."/>
            <person name="Spatafora J."/>
            <person name="Crous P."/>
            <person name="Grigoriev I."/>
        </authorList>
    </citation>
    <scope>NUCLEOTIDE SEQUENCE</scope>
    <source>
        <strain evidence="2">CBS 260.36</strain>
    </source>
</reference>
<dbReference type="AlphaFoldDB" id="A0A9P4MGJ7"/>
<keyword evidence="3" id="KW-1185">Reference proteome</keyword>
<protein>
    <submittedName>
        <fullName evidence="2">Histidine acid phosphatase</fullName>
    </submittedName>
</protein>
<dbReference type="CDD" id="cd07061">
    <property type="entry name" value="HP_HAP_like"/>
    <property type="match status" value="1"/>
</dbReference>
<dbReference type="PANTHER" id="PTHR11567">
    <property type="entry name" value="ACID PHOSPHATASE-RELATED"/>
    <property type="match status" value="1"/>
</dbReference>
<dbReference type="OrthoDB" id="10262962at2759"/>
<comment type="similarity">
    <text evidence="1">Belongs to the histidine acid phosphatase family.</text>
</comment>
<name>A0A9P4MGJ7_9PEZI</name>
<dbReference type="InterPro" id="IPR000560">
    <property type="entry name" value="His_Pase_clade-2"/>
</dbReference>
<evidence type="ECO:0000256" key="1">
    <source>
        <dbReference type="ARBA" id="ARBA00005375"/>
    </source>
</evidence>
<dbReference type="GO" id="GO:0016791">
    <property type="term" value="F:phosphatase activity"/>
    <property type="evidence" value="ECO:0007669"/>
    <property type="project" value="TreeGrafter"/>
</dbReference>
<dbReference type="InterPro" id="IPR029033">
    <property type="entry name" value="His_PPase_superfam"/>
</dbReference>
<organism evidence="2 3">
    <name type="scientific">Myriangium duriaei CBS 260.36</name>
    <dbReference type="NCBI Taxonomy" id="1168546"/>
    <lineage>
        <taxon>Eukaryota</taxon>
        <taxon>Fungi</taxon>
        <taxon>Dikarya</taxon>
        <taxon>Ascomycota</taxon>
        <taxon>Pezizomycotina</taxon>
        <taxon>Dothideomycetes</taxon>
        <taxon>Dothideomycetidae</taxon>
        <taxon>Myriangiales</taxon>
        <taxon>Myriangiaceae</taxon>
        <taxon>Myriangium</taxon>
    </lineage>
</organism>
<evidence type="ECO:0000313" key="2">
    <source>
        <dbReference type="EMBL" id="KAF2152188.1"/>
    </source>
</evidence>
<sequence>MKTTLLEAIALATSFKSTSGESGVGTFYPANLNYTSYIINNTGTYGGIYNSATYESGTNTVYGTYDYCFMPHPRVTEYCLPVPIADGSTKAKLVHLRYIQRHQRRTAYNLLPGGEDIDYDCSNLLPFLYAAPGPGSPAQQQPAAVYAATYTDPSNPFDNTSATGTCQYPQLTIGGYLDGLQHGQDLWDVYGKKLGLIPAAGPNSKIWFRSSESALTQQSAGAVISGIWPDYKRPVPLHQQPSAVDTVNAGFPCALRDTILSDIESTALWKEHLSVSEPLFDALHGYLKSDPTWTKSFDHLNDNFQARLCNGYGLPCPVHGSASEQVFRAGDWEWNYWWRNNANTSLYIKTVEGPFVGELLASFQAVSKRKSDAKTYVHDFLHDGDIGPIAGALGIVGLRWPGMGSNIAFEVWETEAGEFFARVLYSGSPMETIHGRLDWITLQKLDDILRPFVPTDAVSLCNS</sequence>
<dbReference type="SUPFAM" id="SSF53254">
    <property type="entry name" value="Phosphoglycerate mutase-like"/>
    <property type="match status" value="1"/>
</dbReference>
<comment type="caution">
    <text evidence="2">The sequence shown here is derived from an EMBL/GenBank/DDBJ whole genome shotgun (WGS) entry which is preliminary data.</text>
</comment>
<gene>
    <name evidence="2" type="ORF">K461DRAFT_241252</name>
</gene>
<dbReference type="Pfam" id="PF00328">
    <property type="entry name" value="His_Phos_2"/>
    <property type="match status" value="1"/>
</dbReference>
<dbReference type="EMBL" id="ML996086">
    <property type="protein sequence ID" value="KAF2152188.1"/>
    <property type="molecule type" value="Genomic_DNA"/>
</dbReference>
<dbReference type="InterPro" id="IPR050645">
    <property type="entry name" value="Histidine_acid_phosphatase"/>
</dbReference>
<proteinExistence type="inferred from homology"/>
<evidence type="ECO:0000313" key="3">
    <source>
        <dbReference type="Proteomes" id="UP000799439"/>
    </source>
</evidence>